<proteinExistence type="predicted"/>
<accession>A0ABV0ZNG9</accession>
<comment type="caution">
    <text evidence="2">The sequence shown here is derived from an EMBL/GenBank/DDBJ whole genome shotgun (WGS) entry which is preliminary data.</text>
</comment>
<feature type="region of interest" description="Disordered" evidence="1">
    <location>
        <begin position="59"/>
        <end position="98"/>
    </location>
</feature>
<protein>
    <submittedName>
        <fullName evidence="2">Uncharacterized protein</fullName>
    </submittedName>
</protein>
<organism evidence="2 3">
    <name type="scientific">Ameca splendens</name>
    <dbReference type="NCBI Taxonomy" id="208324"/>
    <lineage>
        <taxon>Eukaryota</taxon>
        <taxon>Metazoa</taxon>
        <taxon>Chordata</taxon>
        <taxon>Craniata</taxon>
        <taxon>Vertebrata</taxon>
        <taxon>Euteleostomi</taxon>
        <taxon>Actinopterygii</taxon>
        <taxon>Neopterygii</taxon>
        <taxon>Teleostei</taxon>
        <taxon>Neoteleostei</taxon>
        <taxon>Acanthomorphata</taxon>
        <taxon>Ovalentaria</taxon>
        <taxon>Atherinomorphae</taxon>
        <taxon>Cyprinodontiformes</taxon>
        <taxon>Goodeidae</taxon>
        <taxon>Ameca</taxon>
    </lineage>
</organism>
<name>A0ABV0ZNG9_9TELE</name>
<evidence type="ECO:0000256" key="1">
    <source>
        <dbReference type="SAM" id="MobiDB-lite"/>
    </source>
</evidence>
<feature type="compositionally biased region" description="Basic and acidic residues" evidence="1">
    <location>
        <begin position="61"/>
        <end position="75"/>
    </location>
</feature>
<reference evidence="2 3" key="1">
    <citation type="submission" date="2021-06" db="EMBL/GenBank/DDBJ databases">
        <authorList>
            <person name="Palmer J.M."/>
        </authorList>
    </citation>
    <scope>NUCLEOTIDE SEQUENCE [LARGE SCALE GENOMIC DNA]</scope>
    <source>
        <strain evidence="2 3">AS_MEX2019</strain>
        <tissue evidence="2">Muscle</tissue>
    </source>
</reference>
<dbReference type="Proteomes" id="UP001469553">
    <property type="component" value="Unassembled WGS sequence"/>
</dbReference>
<sequence length="98" mass="10320">MSFCQQRDISALFLSGQSLSGVPGGRGRTIGKGGAFMQPVASWDVHMYSLLGCAGSCPEEGANRADPSRAGRGQDRGTMWTPELGLSSSNIKKNVESI</sequence>
<keyword evidence="3" id="KW-1185">Reference proteome</keyword>
<evidence type="ECO:0000313" key="3">
    <source>
        <dbReference type="Proteomes" id="UP001469553"/>
    </source>
</evidence>
<dbReference type="EMBL" id="JAHRIP010067746">
    <property type="protein sequence ID" value="MEQ2307797.1"/>
    <property type="molecule type" value="Genomic_DNA"/>
</dbReference>
<evidence type="ECO:0000313" key="2">
    <source>
        <dbReference type="EMBL" id="MEQ2307797.1"/>
    </source>
</evidence>
<gene>
    <name evidence="2" type="ORF">AMECASPLE_021876</name>
</gene>